<keyword evidence="1" id="KW-0378">Hydrolase</keyword>
<dbReference type="Proteomes" id="UP001442494">
    <property type="component" value="Unassembled WGS sequence"/>
</dbReference>
<protein>
    <submittedName>
        <fullName evidence="1">Aspartyl protease</fullName>
    </submittedName>
</protein>
<comment type="caution">
    <text evidence="1">The sequence shown here is derived from an EMBL/GenBank/DDBJ whole genome shotgun (WGS) entry which is preliminary data.</text>
</comment>
<name>A0ABV0JIL5_9CYAN</name>
<dbReference type="RefSeq" id="WP_190420642.1">
    <property type="nucleotide sequence ID" value="NZ_JAMPKK010000003.1"/>
</dbReference>
<evidence type="ECO:0000313" key="2">
    <source>
        <dbReference type="Proteomes" id="UP001442494"/>
    </source>
</evidence>
<keyword evidence="2" id="KW-1185">Reference proteome</keyword>
<reference evidence="1 2" key="1">
    <citation type="submission" date="2022-04" db="EMBL/GenBank/DDBJ databases">
        <title>Positive selection, recombination, and allopatry shape intraspecific diversity of widespread and dominant cyanobacteria.</title>
        <authorList>
            <person name="Wei J."/>
            <person name="Shu W."/>
            <person name="Hu C."/>
        </authorList>
    </citation>
    <scope>NUCLEOTIDE SEQUENCE [LARGE SCALE GENOMIC DNA]</scope>
    <source>
        <strain evidence="1 2">GB2-A5</strain>
    </source>
</reference>
<dbReference type="GO" id="GO:0008233">
    <property type="term" value="F:peptidase activity"/>
    <property type="evidence" value="ECO:0007669"/>
    <property type="project" value="UniProtKB-KW"/>
</dbReference>
<sequence length="122" mass="13461">MIQGYFGEKGELLFEIDLIAGDGSGVTVNALLDTGFTEWLAMDIQDVESLGWTFIREQDMQTARGEIKFNLYAGSVVFNGQEVTISVLGGEEITEVLIGLQCLENRRLVVDRKADLLTLGED</sequence>
<proteinExistence type="predicted"/>
<dbReference type="EMBL" id="JAMPKK010000003">
    <property type="protein sequence ID" value="MEP0863279.1"/>
    <property type="molecule type" value="Genomic_DNA"/>
</dbReference>
<dbReference type="GO" id="GO:0006508">
    <property type="term" value="P:proteolysis"/>
    <property type="evidence" value="ECO:0007669"/>
    <property type="project" value="UniProtKB-KW"/>
</dbReference>
<organism evidence="1 2">
    <name type="scientific">Funiculus sociatus GB2-A5</name>
    <dbReference type="NCBI Taxonomy" id="2933946"/>
    <lineage>
        <taxon>Bacteria</taxon>
        <taxon>Bacillati</taxon>
        <taxon>Cyanobacteriota</taxon>
        <taxon>Cyanophyceae</taxon>
        <taxon>Coleofasciculales</taxon>
        <taxon>Coleofasciculaceae</taxon>
        <taxon>Funiculus</taxon>
    </lineage>
</organism>
<keyword evidence="1" id="KW-0645">Protease</keyword>
<gene>
    <name evidence="1" type="ORF">NDI37_02215</name>
</gene>
<accession>A0ABV0JIL5</accession>
<evidence type="ECO:0000313" key="1">
    <source>
        <dbReference type="EMBL" id="MEP0863279.1"/>
    </source>
</evidence>